<gene>
    <name evidence="2" type="ORF">MCOL2_19169</name>
</gene>
<protein>
    <submittedName>
        <fullName evidence="2">Uncharacterized protein</fullName>
    </submittedName>
</protein>
<sequence>MELSKKAKQLVMIIGVIIILSILFFMLTYKTMTIKVDAAEVDDLITYDMNDDAILSETYIDSNGETGTATIAPDLENALLRTTIGSGTRQYTISYKDTVTNTSFKIKCKKVGSSGEIQSAYDLRYKTVINKVDSASVKKTFN</sequence>
<name>W7D9X5_9LIST</name>
<dbReference type="Gene3D" id="2.60.40.3860">
    <property type="match status" value="1"/>
</dbReference>
<keyword evidence="1" id="KW-0472">Membrane</keyword>
<comment type="caution">
    <text evidence="2">The sequence shown here is derived from an EMBL/GenBank/DDBJ whole genome shotgun (WGS) entry which is preliminary data.</text>
</comment>
<dbReference type="PATRIC" id="fig|1265822.4.peg.3917"/>
<keyword evidence="1" id="KW-1133">Transmembrane helix</keyword>
<accession>W7D9X5</accession>
<dbReference type="EMBL" id="AODM01000077">
    <property type="protein sequence ID" value="EUJ46067.1"/>
    <property type="molecule type" value="Genomic_DNA"/>
</dbReference>
<evidence type="ECO:0000313" key="2">
    <source>
        <dbReference type="EMBL" id="EUJ46067.1"/>
    </source>
</evidence>
<organism evidence="2 3">
    <name type="scientific">Listeria fleischmannii FSL S10-1203</name>
    <dbReference type="NCBI Taxonomy" id="1265822"/>
    <lineage>
        <taxon>Bacteria</taxon>
        <taxon>Bacillati</taxon>
        <taxon>Bacillota</taxon>
        <taxon>Bacilli</taxon>
        <taxon>Bacillales</taxon>
        <taxon>Listeriaceae</taxon>
        <taxon>Listeria</taxon>
    </lineage>
</organism>
<dbReference type="RefSeq" id="WP_036065210.1">
    <property type="nucleotide sequence ID" value="NZ_AODM01000077.1"/>
</dbReference>
<evidence type="ECO:0000256" key="1">
    <source>
        <dbReference type="SAM" id="Phobius"/>
    </source>
</evidence>
<feature type="transmembrane region" description="Helical" evidence="1">
    <location>
        <begin position="12"/>
        <end position="29"/>
    </location>
</feature>
<dbReference type="AlphaFoldDB" id="W7D9X5"/>
<evidence type="ECO:0000313" key="3">
    <source>
        <dbReference type="Proteomes" id="UP000019241"/>
    </source>
</evidence>
<keyword evidence="1" id="KW-0812">Transmembrane</keyword>
<proteinExistence type="predicted"/>
<dbReference type="Proteomes" id="UP000019241">
    <property type="component" value="Unassembled WGS sequence"/>
</dbReference>
<reference evidence="2 3" key="1">
    <citation type="submission" date="2012-12" db="EMBL/GenBank/DDBJ databases">
        <title>Novel taxa of Listeriaceae from agricultural environments in the United States.</title>
        <authorList>
            <person name="den Bakker H.C."/>
            <person name="Allred A."/>
            <person name="Warchocki S."/>
            <person name="Wright E.M."/>
            <person name="Burrell A."/>
            <person name="Nightingale K.K."/>
            <person name="Kephart D."/>
            <person name="Wiedmann M."/>
        </authorList>
    </citation>
    <scope>NUCLEOTIDE SEQUENCE [LARGE SCALE GENOMIC DNA]</scope>
    <source>
        <strain evidence="2 3">FSL S10-1203</strain>
    </source>
</reference>